<evidence type="ECO:0000313" key="3">
    <source>
        <dbReference type="EMBL" id="NDV91408.1"/>
    </source>
</evidence>
<dbReference type="GO" id="GO:0016757">
    <property type="term" value="F:glycosyltransferase activity"/>
    <property type="evidence" value="ECO:0007669"/>
    <property type="project" value="InterPro"/>
</dbReference>
<evidence type="ECO:0000259" key="2">
    <source>
        <dbReference type="Pfam" id="PF00534"/>
    </source>
</evidence>
<dbReference type="InterPro" id="IPR001296">
    <property type="entry name" value="Glyco_trans_1"/>
</dbReference>
<dbReference type="Gene3D" id="3.40.50.2000">
    <property type="entry name" value="Glycogen Phosphorylase B"/>
    <property type="match status" value="1"/>
</dbReference>
<keyword evidence="1" id="KW-0812">Transmembrane</keyword>
<evidence type="ECO:0000313" key="4">
    <source>
        <dbReference type="Proteomes" id="UP000470213"/>
    </source>
</evidence>
<accession>A0A7X5LL88</accession>
<feature type="domain" description="Glycosyl transferase family 1" evidence="2">
    <location>
        <begin position="223"/>
        <end position="372"/>
    </location>
</feature>
<dbReference type="AlphaFoldDB" id="A0A7X5LL88"/>
<feature type="transmembrane region" description="Helical" evidence="1">
    <location>
        <begin position="20"/>
        <end position="39"/>
    </location>
</feature>
<keyword evidence="1" id="KW-1133">Transmembrane helix</keyword>
<keyword evidence="4" id="KW-1185">Reference proteome</keyword>
<sequence length="444" mass="51631">MHAKIYEIKSKLTEFVKYDIPLLQFPIVLLLAAQIAFLYRTKKILRAIELASKVHRSGWWGSEKIILKIVQNTLFKGKNTIENRELFIEQLVDSLEPKPNTKKFFADPQLLFDGVCLFLKRYNKGQKGVLLIKYSYYFPLLFKFYDMNALSEHYHIVLEPSWAGTCEPGILAYATLNAPVFVMAYEARDTKFLNDIETNLKPVPLSSNWWVDHRNFKPAMGCKKDIDIIVISSWTYFKRHYRIFDALRQLKQSHPHLKVALVGYNVEMTLDDIKALASYYNVDDLLEYHEKIPPTEVGALLKRSKINLLWSRFEGLNRSIIEGMFSDVPCIIRKGFNYGMKYPYINDKTGIWSEEKALASNIKSMLENYQKYAPRDYVMQHHTCFIATQILTDTINAFCTNESESVDKLAVKVNLLDCMTYFDASQSDNFKSDIENTRCMRLPT</sequence>
<gene>
    <name evidence="3" type="ORF">GTH32_09470</name>
</gene>
<name>A0A7X5LL88_9ALTE</name>
<keyword evidence="1" id="KW-0472">Membrane</keyword>
<dbReference type="EMBL" id="JAAAWN010000010">
    <property type="protein sequence ID" value="NDV91408.1"/>
    <property type="molecule type" value="Genomic_DNA"/>
</dbReference>
<evidence type="ECO:0000256" key="1">
    <source>
        <dbReference type="SAM" id="Phobius"/>
    </source>
</evidence>
<organism evidence="3 4">
    <name type="scientific">Alteromonas profundi</name>
    <dbReference type="NCBI Taxonomy" id="2696062"/>
    <lineage>
        <taxon>Bacteria</taxon>
        <taxon>Pseudomonadati</taxon>
        <taxon>Pseudomonadota</taxon>
        <taxon>Gammaproteobacteria</taxon>
        <taxon>Alteromonadales</taxon>
        <taxon>Alteromonadaceae</taxon>
        <taxon>Alteromonas/Salinimonas group</taxon>
        <taxon>Alteromonas</taxon>
    </lineage>
</organism>
<dbReference type="RefSeq" id="WP_163085076.1">
    <property type="nucleotide sequence ID" value="NZ_JAAAWN010000010.1"/>
</dbReference>
<comment type="caution">
    <text evidence="3">The sequence shown here is derived from an EMBL/GenBank/DDBJ whole genome shotgun (WGS) entry which is preliminary data.</text>
</comment>
<proteinExistence type="predicted"/>
<dbReference type="Pfam" id="PF00534">
    <property type="entry name" value="Glycos_transf_1"/>
    <property type="match status" value="1"/>
</dbReference>
<reference evidence="3 4" key="1">
    <citation type="submission" date="2020-01" db="EMBL/GenBank/DDBJ databases">
        <authorList>
            <person name="Chen J."/>
            <person name="Zhu S."/>
            <person name="Yang J."/>
        </authorList>
    </citation>
    <scope>NUCLEOTIDE SEQUENCE [LARGE SCALE GENOMIC DNA]</scope>
    <source>
        <strain evidence="3 4">345S023</strain>
    </source>
</reference>
<dbReference type="Proteomes" id="UP000470213">
    <property type="component" value="Unassembled WGS sequence"/>
</dbReference>
<dbReference type="SUPFAM" id="SSF53756">
    <property type="entry name" value="UDP-Glycosyltransferase/glycogen phosphorylase"/>
    <property type="match status" value="1"/>
</dbReference>
<protein>
    <submittedName>
        <fullName evidence="3">Glycosyltransferase</fullName>
    </submittedName>
</protein>
<keyword evidence="3" id="KW-0808">Transferase</keyword>